<evidence type="ECO:0000313" key="3">
    <source>
        <dbReference type="Proteomes" id="UP000292424"/>
    </source>
</evidence>
<accession>A0A5P2G3Y8</accession>
<evidence type="ECO:0000313" key="2">
    <source>
        <dbReference type="EMBL" id="QES88849.1"/>
    </source>
</evidence>
<sequence length="131" mass="14180">MRKITLFILVFLSFSFVSNAKSIFQELISAPPVNSVYIQNNSDVAISIDIYNNINTFAFSASVPANTNQWFYDVTLNSASYSVTMFSSDGSDYSYTINHGSSGTSNNGVVLGSLVGGYGYYNISILGAVAY</sequence>
<feature type="chain" id="PRO_5024428644" evidence="1">
    <location>
        <begin position="21"/>
        <end position="131"/>
    </location>
</feature>
<dbReference type="KEGG" id="arac:E0W69_009345"/>
<protein>
    <submittedName>
        <fullName evidence="2">Uncharacterized protein</fullName>
    </submittedName>
</protein>
<proteinExistence type="predicted"/>
<dbReference type="AlphaFoldDB" id="A0A5P2G3Y8"/>
<feature type="signal peptide" evidence="1">
    <location>
        <begin position="1"/>
        <end position="20"/>
    </location>
</feature>
<name>A0A5P2G3Y8_9BACT</name>
<dbReference type="RefSeq" id="WP_131329797.1">
    <property type="nucleotide sequence ID" value="NZ_CP044016.1"/>
</dbReference>
<organism evidence="2 3">
    <name type="scientific">Rhizosphaericola mali</name>
    <dbReference type="NCBI Taxonomy" id="2545455"/>
    <lineage>
        <taxon>Bacteria</taxon>
        <taxon>Pseudomonadati</taxon>
        <taxon>Bacteroidota</taxon>
        <taxon>Chitinophagia</taxon>
        <taxon>Chitinophagales</taxon>
        <taxon>Chitinophagaceae</taxon>
        <taxon>Rhizosphaericola</taxon>
    </lineage>
</organism>
<reference evidence="2 3" key="1">
    <citation type="submission" date="2019-09" db="EMBL/GenBank/DDBJ databases">
        <title>Complete genome sequence of Arachidicoccus sp. B3-10 isolated from apple orchard soil.</title>
        <authorList>
            <person name="Kim H.S."/>
            <person name="Han K.-I."/>
            <person name="Suh M.K."/>
            <person name="Lee K.C."/>
            <person name="Eom M.K."/>
            <person name="Kim J.-S."/>
            <person name="Kang S.W."/>
            <person name="Sin Y."/>
            <person name="Lee J.-S."/>
        </authorList>
    </citation>
    <scope>NUCLEOTIDE SEQUENCE [LARGE SCALE GENOMIC DNA]</scope>
    <source>
        <strain evidence="2 3">B3-10</strain>
    </source>
</reference>
<evidence type="ECO:0000256" key="1">
    <source>
        <dbReference type="SAM" id="SignalP"/>
    </source>
</evidence>
<keyword evidence="1" id="KW-0732">Signal</keyword>
<keyword evidence="3" id="KW-1185">Reference proteome</keyword>
<dbReference type="Proteomes" id="UP000292424">
    <property type="component" value="Chromosome"/>
</dbReference>
<dbReference type="EMBL" id="CP044016">
    <property type="protein sequence ID" value="QES88849.1"/>
    <property type="molecule type" value="Genomic_DNA"/>
</dbReference>
<gene>
    <name evidence="2" type="ORF">E0W69_009345</name>
</gene>